<evidence type="ECO:0000256" key="1">
    <source>
        <dbReference type="SAM" id="MobiDB-lite"/>
    </source>
</evidence>
<dbReference type="AlphaFoldDB" id="A0A7X5KMW1"/>
<dbReference type="InterPro" id="IPR026870">
    <property type="entry name" value="Zinc_ribbon_dom"/>
</dbReference>
<protein>
    <submittedName>
        <fullName evidence="4">Zinc ribbon domain-containing protein</fullName>
    </submittedName>
</protein>
<feature type="transmembrane region" description="Helical" evidence="2">
    <location>
        <begin position="116"/>
        <end position="140"/>
    </location>
</feature>
<evidence type="ECO:0000256" key="2">
    <source>
        <dbReference type="SAM" id="Phobius"/>
    </source>
</evidence>
<keyword evidence="2" id="KW-1133">Transmembrane helix</keyword>
<dbReference type="EMBL" id="JAAEEH010000036">
    <property type="protein sequence ID" value="NDL68371.1"/>
    <property type="molecule type" value="Genomic_DNA"/>
</dbReference>
<dbReference type="Pfam" id="PF13240">
    <property type="entry name" value="Zn_Ribbon_1"/>
    <property type="match status" value="1"/>
</dbReference>
<reference evidence="4 5" key="1">
    <citation type="submission" date="2020-01" db="EMBL/GenBank/DDBJ databases">
        <title>Anaeroalcalibacter tamaniensis gen. nov., sp. nov., moderately halophilic strictly anaerobic fermenter bacterium from mud volcano of Taman peninsula.</title>
        <authorList>
            <person name="Frolova A."/>
            <person name="Merkel A.Y."/>
            <person name="Slobodkin A.I."/>
        </authorList>
    </citation>
    <scope>NUCLEOTIDE SEQUENCE [LARGE SCALE GENOMIC DNA]</scope>
    <source>
        <strain evidence="4 5">F-3ap</strain>
    </source>
</reference>
<gene>
    <name evidence="4" type="ORF">GXN74_11530</name>
</gene>
<keyword evidence="5" id="KW-1185">Reference proteome</keyword>
<evidence type="ECO:0000313" key="5">
    <source>
        <dbReference type="Proteomes" id="UP000461585"/>
    </source>
</evidence>
<accession>A0A7X5KMW1</accession>
<name>A0A7X5KMW1_9FIRM</name>
<keyword evidence="2" id="KW-0812">Transmembrane</keyword>
<keyword evidence="2" id="KW-0472">Membrane</keyword>
<feature type="transmembrane region" description="Helical" evidence="2">
    <location>
        <begin position="170"/>
        <end position="196"/>
    </location>
</feature>
<sequence>MYCTKCGNQLPEEADFCPGCGTRRPDAAAQPAPAPLPNSGPERSYADSTRKVGDNILVGLDGKLRWVYEVNLWTDTTIPLLAWKVILLASLAPTLLMLVLGILEGSGEQILFAFKLYGYMAVGMTILLAISYYLVFVPIIHGGKYPLIFEMDDQGVNHIQMQKGRKKAEALGFIGVLAGALAGNPTVAGAGMLAGARTSMYTPFRNVRSITAQRRRKVLRLRAGASENILYIHDGDFDHVLDHVRSRCPKRVEVREK</sequence>
<organism evidence="4 5">
    <name type="scientific">Anaerotalea alkaliphila</name>
    <dbReference type="NCBI Taxonomy" id="2662126"/>
    <lineage>
        <taxon>Bacteria</taxon>
        <taxon>Bacillati</taxon>
        <taxon>Bacillota</taxon>
        <taxon>Clostridia</taxon>
        <taxon>Eubacteriales</taxon>
        <taxon>Anaerotalea</taxon>
    </lineage>
</organism>
<proteinExistence type="predicted"/>
<dbReference type="RefSeq" id="WP_162371092.1">
    <property type="nucleotide sequence ID" value="NZ_JAAEEH010000036.1"/>
</dbReference>
<dbReference type="Proteomes" id="UP000461585">
    <property type="component" value="Unassembled WGS sequence"/>
</dbReference>
<feature type="domain" description="Zinc-ribbon" evidence="3">
    <location>
        <begin position="2"/>
        <end position="22"/>
    </location>
</feature>
<evidence type="ECO:0000313" key="4">
    <source>
        <dbReference type="EMBL" id="NDL68371.1"/>
    </source>
</evidence>
<comment type="caution">
    <text evidence="4">The sequence shown here is derived from an EMBL/GenBank/DDBJ whole genome shotgun (WGS) entry which is preliminary data.</text>
</comment>
<feature type="region of interest" description="Disordered" evidence="1">
    <location>
        <begin position="28"/>
        <end position="47"/>
    </location>
</feature>
<evidence type="ECO:0000259" key="3">
    <source>
        <dbReference type="Pfam" id="PF13240"/>
    </source>
</evidence>
<feature type="transmembrane region" description="Helical" evidence="2">
    <location>
        <begin position="81"/>
        <end position="104"/>
    </location>
</feature>